<dbReference type="Gene3D" id="1.20.1250.20">
    <property type="entry name" value="MFS general substrate transporter like domains"/>
    <property type="match status" value="1"/>
</dbReference>
<name>A0AAQ4EG02_AMBAM</name>
<keyword evidence="1" id="KW-0472">Membrane</keyword>
<keyword evidence="1" id="KW-1133">Transmembrane helix</keyword>
<dbReference type="AlphaFoldDB" id="A0AAQ4EG02"/>
<feature type="transmembrane region" description="Helical" evidence="1">
    <location>
        <begin position="44"/>
        <end position="64"/>
    </location>
</feature>
<evidence type="ECO:0008006" key="4">
    <source>
        <dbReference type="Google" id="ProtNLM"/>
    </source>
</evidence>
<feature type="transmembrane region" description="Helical" evidence="1">
    <location>
        <begin position="70"/>
        <end position="94"/>
    </location>
</feature>
<gene>
    <name evidence="2" type="ORF">V5799_012014</name>
</gene>
<feature type="transmembrane region" description="Helical" evidence="1">
    <location>
        <begin position="141"/>
        <end position="160"/>
    </location>
</feature>
<comment type="caution">
    <text evidence="2">The sequence shown here is derived from an EMBL/GenBank/DDBJ whole genome shotgun (WGS) entry which is preliminary data.</text>
</comment>
<feature type="transmembrane region" description="Helical" evidence="1">
    <location>
        <begin position="106"/>
        <end position="129"/>
    </location>
</feature>
<accession>A0AAQ4EG02</accession>
<dbReference type="SUPFAM" id="SSF103473">
    <property type="entry name" value="MFS general substrate transporter"/>
    <property type="match status" value="1"/>
</dbReference>
<dbReference type="PANTHER" id="PTHR11360:SF303">
    <property type="entry name" value="MAJOR FACILITATOR SUPERFAMILY (MFS) PROFILE DOMAIN-CONTAINING PROTEIN"/>
    <property type="match status" value="1"/>
</dbReference>
<dbReference type="PANTHER" id="PTHR11360">
    <property type="entry name" value="MONOCARBOXYLATE TRANSPORTER"/>
    <property type="match status" value="1"/>
</dbReference>
<organism evidence="2 3">
    <name type="scientific">Amblyomma americanum</name>
    <name type="common">Lone star tick</name>
    <dbReference type="NCBI Taxonomy" id="6943"/>
    <lineage>
        <taxon>Eukaryota</taxon>
        <taxon>Metazoa</taxon>
        <taxon>Ecdysozoa</taxon>
        <taxon>Arthropoda</taxon>
        <taxon>Chelicerata</taxon>
        <taxon>Arachnida</taxon>
        <taxon>Acari</taxon>
        <taxon>Parasitiformes</taxon>
        <taxon>Ixodida</taxon>
        <taxon>Ixodoidea</taxon>
        <taxon>Ixodidae</taxon>
        <taxon>Amblyomminae</taxon>
        <taxon>Amblyomma</taxon>
    </lineage>
</organism>
<evidence type="ECO:0000256" key="1">
    <source>
        <dbReference type="SAM" id="Phobius"/>
    </source>
</evidence>
<dbReference type="GO" id="GO:0008028">
    <property type="term" value="F:monocarboxylic acid transmembrane transporter activity"/>
    <property type="evidence" value="ECO:0007669"/>
    <property type="project" value="TreeGrafter"/>
</dbReference>
<proteinExistence type="predicted"/>
<keyword evidence="3" id="KW-1185">Reference proteome</keyword>
<dbReference type="InterPro" id="IPR050327">
    <property type="entry name" value="Proton-linked_MCT"/>
</dbReference>
<keyword evidence="1" id="KW-0812">Transmembrane</keyword>
<protein>
    <recommendedName>
        <fullName evidence="4">Monocarboxylate transporter</fullName>
    </recommendedName>
</protein>
<evidence type="ECO:0000313" key="3">
    <source>
        <dbReference type="Proteomes" id="UP001321473"/>
    </source>
</evidence>
<dbReference type="Proteomes" id="UP001321473">
    <property type="component" value="Unassembled WGS sequence"/>
</dbReference>
<evidence type="ECO:0000313" key="2">
    <source>
        <dbReference type="EMBL" id="KAK8773453.1"/>
    </source>
</evidence>
<dbReference type="InterPro" id="IPR036259">
    <property type="entry name" value="MFS_trans_sf"/>
</dbReference>
<reference evidence="2 3" key="1">
    <citation type="journal article" date="2023" name="Arcadia Sci">
        <title>De novo assembly of a long-read Amblyomma americanum tick genome.</title>
        <authorList>
            <person name="Chou S."/>
            <person name="Poskanzer K.E."/>
            <person name="Rollins M."/>
            <person name="Thuy-Boun P.S."/>
        </authorList>
    </citation>
    <scope>NUCLEOTIDE SEQUENCE [LARGE SCALE GENOMIC DNA]</scope>
    <source>
        <strain evidence="2">F_SG_1</strain>
        <tissue evidence="2">Salivary glands</tissue>
    </source>
</reference>
<sequence>MTVLDYALEKGTPRNEAEPIITYVAAAEIFGPLTVPFLWDRATLALCTLVALCLTVTATSLAAMPHTSSFAYVGMSAVTTGLSCGCVVTLKPVLLSDHFGVHMLSLCWGMSGIAMLPLSFGGPLLLGVFRDTMGSYDNLYRMLPGLCIIFAGTLFAFAFYERRTRRRREEVQNLHCH</sequence>
<feature type="transmembrane region" description="Helical" evidence="1">
    <location>
        <begin position="20"/>
        <end position="39"/>
    </location>
</feature>
<dbReference type="EMBL" id="JARKHS020016892">
    <property type="protein sequence ID" value="KAK8773453.1"/>
    <property type="molecule type" value="Genomic_DNA"/>
</dbReference>